<accession>A0ABX2AWG2</accession>
<comment type="caution">
    <text evidence="1">The sequence shown here is derived from an EMBL/GenBank/DDBJ whole genome shotgun (WGS) entry which is preliminary data.</text>
</comment>
<protein>
    <submittedName>
        <fullName evidence="1">Uncharacterized protein</fullName>
    </submittedName>
</protein>
<dbReference type="EMBL" id="JABKKE010000009">
    <property type="protein sequence ID" value="NPE13996.1"/>
    <property type="molecule type" value="Genomic_DNA"/>
</dbReference>
<keyword evidence="2" id="KW-1185">Reference proteome</keyword>
<dbReference type="RefSeq" id="WP_172324789.1">
    <property type="nucleotide sequence ID" value="NZ_CASQWE010000002.1"/>
</dbReference>
<name>A0ABX2AWG2_9BACT</name>
<gene>
    <name evidence="1" type="ORF">HPS55_06590</name>
</gene>
<dbReference type="Proteomes" id="UP001193734">
    <property type="component" value="Unassembled WGS sequence"/>
</dbReference>
<proteinExistence type="predicted"/>
<evidence type="ECO:0000313" key="2">
    <source>
        <dbReference type="Proteomes" id="UP001193734"/>
    </source>
</evidence>
<reference evidence="1 2" key="1">
    <citation type="submission" date="2020-05" db="EMBL/GenBank/DDBJ databases">
        <title>Distinct polysaccharide utilization as determinants for interspecies competition between intestinal Prevotella spp.</title>
        <authorList>
            <person name="Galvez E.J.C."/>
            <person name="Iljazovic A."/>
            <person name="Strowig T."/>
        </authorList>
    </citation>
    <scope>NUCLEOTIDE SEQUENCE [LARGE SCALE GENOMIC DNA]</scope>
    <source>
        <strain evidence="1 2">PROD</strain>
    </source>
</reference>
<organism evidence="1 2">
    <name type="scientific">Xylanibacter rodentium</name>
    <dbReference type="NCBI Taxonomy" id="2736289"/>
    <lineage>
        <taxon>Bacteria</taxon>
        <taxon>Pseudomonadati</taxon>
        <taxon>Bacteroidota</taxon>
        <taxon>Bacteroidia</taxon>
        <taxon>Bacteroidales</taxon>
        <taxon>Prevotellaceae</taxon>
        <taxon>Xylanibacter</taxon>
    </lineage>
</organism>
<sequence length="160" mass="18275">MRKKLFLAIAQRIKEQVPGIKFIDLWNEHLAEIKSTTAWPVPSVFIEFEQYDVRQCANRVCMADVPVRLHIITRTKNYTAGIDDKRLEAALDYFDLIDQVHAAMATLAGDNFSTFMLTTSATNHNHAELIESIERYVTRAQFTAGARTAQLHPIDTLRLK</sequence>
<evidence type="ECO:0000313" key="1">
    <source>
        <dbReference type="EMBL" id="NPE13996.1"/>
    </source>
</evidence>
<dbReference type="GeneID" id="82157431"/>